<name>A0ABY2TLZ6_9SPIR</name>
<sequence length="65" mass="8143">MIKKKFYDYEDIRFKSNYFKFFGIYPNSSKLQIVVFGIRITIDAIDYRNIEKIEWWIPIRKWREA</sequence>
<comment type="caution">
    <text evidence="1">The sequence shown here is derived from an EMBL/GenBank/DDBJ whole genome shotgun (WGS) entry which is preliminary data.</text>
</comment>
<feature type="non-terminal residue" evidence="1">
    <location>
        <position position="65"/>
    </location>
</feature>
<dbReference type="Proteomes" id="UP000310168">
    <property type="component" value="Unassembled WGS sequence"/>
</dbReference>
<accession>A0ABY2TLZ6</accession>
<evidence type="ECO:0000313" key="1">
    <source>
        <dbReference type="EMBL" id="TKZ23585.1"/>
    </source>
</evidence>
<reference evidence="1 2" key="1">
    <citation type="journal article" date="2019" name="Anaerobe">
        <title>Brachyspira catarrhinii sp. nov., an anaerobic intestinal spirochaete isolated from vervet monkeys may have been misidentified as Brachyspira aalborgi in previous studies.</title>
        <authorList>
            <person name="Phillips N.D."/>
            <person name="La T."/>
            <person name="Hampson D.J."/>
        </authorList>
    </citation>
    <scope>NUCLEOTIDE SEQUENCE [LARGE SCALE GENOMIC DNA]</scope>
    <source>
        <strain evidence="1 2">Z12</strain>
    </source>
</reference>
<dbReference type="EMBL" id="SJDU01000666">
    <property type="protein sequence ID" value="TKZ23585.1"/>
    <property type="molecule type" value="Genomic_DNA"/>
</dbReference>
<evidence type="ECO:0000313" key="2">
    <source>
        <dbReference type="Proteomes" id="UP000310168"/>
    </source>
</evidence>
<organism evidence="1 2">
    <name type="scientific">Brachyspira catarrhinii</name>
    <dbReference type="NCBI Taxonomy" id="2528966"/>
    <lineage>
        <taxon>Bacteria</taxon>
        <taxon>Pseudomonadati</taxon>
        <taxon>Spirochaetota</taxon>
        <taxon>Spirochaetia</taxon>
        <taxon>Brachyspirales</taxon>
        <taxon>Brachyspiraceae</taxon>
        <taxon>Brachyspira</taxon>
    </lineage>
</organism>
<keyword evidence="2" id="KW-1185">Reference proteome</keyword>
<proteinExistence type="predicted"/>
<protein>
    <submittedName>
        <fullName evidence="1">Glycosyltransferase family 8 protein</fullName>
    </submittedName>
</protein>
<gene>
    <name evidence="1" type="ORF">EZH24_12950</name>
</gene>